<keyword evidence="6" id="KW-1185">Reference proteome</keyword>
<dbReference type="Gene3D" id="3.30.300.30">
    <property type="match status" value="1"/>
</dbReference>
<organism evidence="5 6">
    <name type="scientific">Pseudoduganella rivuli</name>
    <dbReference type="NCBI Taxonomy" id="2666085"/>
    <lineage>
        <taxon>Bacteria</taxon>
        <taxon>Pseudomonadati</taxon>
        <taxon>Pseudomonadota</taxon>
        <taxon>Betaproteobacteria</taxon>
        <taxon>Burkholderiales</taxon>
        <taxon>Oxalobacteraceae</taxon>
        <taxon>Telluria group</taxon>
        <taxon>Pseudoduganella</taxon>
    </lineage>
</organism>
<dbReference type="InterPro" id="IPR045851">
    <property type="entry name" value="AMP-bd_C_sf"/>
</dbReference>
<dbReference type="PROSITE" id="PS00455">
    <property type="entry name" value="AMP_BINDING"/>
    <property type="match status" value="1"/>
</dbReference>
<evidence type="ECO:0000259" key="4">
    <source>
        <dbReference type="Pfam" id="PF13193"/>
    </source>
</evidence>
<name>A0A7X2IL75_9BURK</name>
<comment type="caution">
    <text evidence="5">The sequence shown here is derived from an EMBL/GenBank/DDBJ whole genome shotgun (WGS) entry which is preliminary data.</text>
</comment>
<dbReference type="GO" id="GO:0031956">
    <property type="term" value="F:medium-chain fatty acid-CoA ligase activity"/>
    <property type="evidence" value="ECO:0007669"/>
    <property type="project" value="TreeGrafter"/>
</dbReference>
<dbReference type="InterPro" id="IPR020845">
    <property type="entry name" value="AMP-binding_CS"/>
</dbReference>
<dbReference type="SUPFAM" id="SSF56801">
    <property type="entry name" value="Acetyl-CoA synthetase-like"/>
    <property type="match status" value="1"/>
</dbReference>
<sequence length="535" mass="56743">MKPMNPILAGEPAAAQTTPHMLSAAAARWPLARAIYEPGHALTYADLDALRWQATRALLAAGIEPGDRVAIWAPNGHQWIAAALAIHSAGAVLVPVNTRLRGVEAGGILADSGARMLFCAGDFLGDYYPALLGGHRPATVERIIVLGVARPGPGVEDWHAFLSRAGSVRWEAAAARAAAVKPDDLSDLMFTSGTTGRPKGVMAAHGQNLRAIASWGAAVGLQPAERYLIVSPFFHAFGYKAGWLAALMHGCTIAPHQVFDAQAILERVAAERIHVLPGPPTLYLSMLAHPQLREYDLSSLRAAVTGAATIAPSLIERMRCELGFRTVLTGYGLTESCGFATLCDGRDTAERVATTCGRPMPGVELRCVDGDGGVVAPGAAGEVQLRGYNVMQGYFNDAGATERAIGADGWLRTGDVGVIDEQGYLRITDRLGDMYICGGFNCYPAEIERLLAAHPAIAQVAVIGIPDERMGEVGKACIVLRPGVSLVEGELIAWARGQMANYKVPRVASFMDALPQNASGKVLKYQLRRQCDAPG</sequence>
<dbReference type="EMBL" id="WKJJ01000005">
    <property type="protein sequence ID" value="MRV72072.1"/>
    <property type="molecule type" value="Genomic_DNA"/>
</dbReference>
<evidence type="ECO:0000256" key="1">
    <source>
        <dbReference type="ARBA" id="ARBA00006432"/>
    </source>
</evidence>
<evidence type="ECO:0000256" key="2">
    <source>
        <dbReference type="ARBA" id="ARBA00022598"/>
    </source>
</evidence>
<dbReference type="InterPro" id="IPR042099">
    <property type="entry name" value="ANL_N_sf"/>
</dbReference>
<accession>A0A7X2IL75</accession>
<comment type="similarity">
    <text evidence="1">Belongs to the ATP-dependent AMP-binding enzyme family.</text>
</comment>
<evidence type="ECO:0000313" key="5">
    <source>
        <dbReference type="EMBL" id="MRV72072.1"/>
    </source>
</evidence>
<dbReference type="Pfam" id="PF00501">
    <property type="entry name" value="AMP-binding"/>
    <property type="match status" value="1"/>
</dbReference>
<dbReference type="Pfam" id="PF13193">
    <property type="entry name" value="AMP-binding_C"/>
    <property type="match status" value="1"/>
</dbReference>
<evidence type="ECO:0000259" key="3">
    <source>
        <dbReference type="Pfam" id="PF00501"/>
    </source>
</evidence>
<protein>
    <submittedName>
        <fullName evidence="5">AMP-binding protein</fullName>
    </submittedName>
</protein>
<feature type="domain" description="AMP-dependent synthetase/ligase" evidence="3">
    <location>
        <begin position="24"/>
        <end position="395"/>
    </location>
</feature>
<keyword evidence="2" id="KW-0436">Ligase</keyword>
<reference evidence="5 6" key="1">
    <citation type="submission" date="2019-11" db="EMBL/GenBank/DDBJ databases">
        <title>Novel species isolated from a subtropical stream in China.</title>
        <authorList>
            <person name="Lu H."/>
        </authorList>
    </citation>
    <scope>NUCLEOTIDE SEQUENCE [LARGE SCALE GENOMIC DNA]</scope>
    <source>
        <strain evidence="5 6">FT92W</strain>
    </source>
</reference>
<feature type="domain" description="AMP-binding enzyme C-terminal" evidence="4">
    <location>
        <begin position="446"/>
        <end position="521"/>
    </location>
</feature>
<dbReference type="PANTHER" id="PTHR43201:SF5">
    <property type="entry name" value="MEDIUM-CHAIN ACYL-COA LIGASE ACSF2, MITOCHONDRIAL"/>
    <property type="match status" value="1"/>
</dbReference>
<dbReference type="NCBIfam" id="NF005801">
    <property type="entry name" value="PRK07656.1"/>
    <property type="match status" value="1"/>
</dbReference>
<dbReference type="InterPro" id="IPR025110">
    <property type="entry name" value="AMP-bd_C"/>
</dbReference>
<dbReference type="Proteomes" id="UP000446768">
    <property type="component" value="Unassembled WGS sequence"/>
</dbReference>
<proteinExistence type="inferred from homology"/>
<evidence type="ECO:0000313" key="6">
    <source>
        <dbReference type="Proteomes" id="UP000446768"/>
    </source>
</evidence>
<dbReference type="GO" id="GO:0006631">
    <property type="term" value="P:fatty acid metabolic process"/>
    <property type="evidence" value="ECO:0007669"/>
    <property type="project" value="TreeGrafter"/>
</dbReference>
<dbReference type="Gene3D" id="3.40.50.12780">
    <property type="entry name" value="N-terminal domain of ligase-like"/>
    <property type="match status" value="1"/>
</dbReference>
<dbReference type="PANTHER" id="PTHR43201">
    <property type="entry name" value="ACYL-COA SYNTHETASE"/>
    <property type="match status" value="1"/>
</dbReference>
<gene>
    <name evidence="5" type="ORF">GJ700_10135</name>
</gene>
<dbReference type="AlphaFoldDB" id="A0A7X2IL75"/>
<dbReference type="InterPro" id="IPR000873">
    <property type="entry name" value="AMP-dep_synth/lig_dom"/>
</dbReference>